<dbReference type="GO" id="GO:0060271">
    <property type="term" value="P:cilium assembly"/>
    <property type="evidence" value="ECO:0007669"/>
    <property type="project" value="TreeGrafter"/>
</dbReference>
<evidence type="ECO:0000256" key="1">
    <source>
        <dbReference type="SAM" id="MobiDB-lite"/>
    </source>
</evidence>
<evidence type="ECO:0000259" key="3">
    <source>
        <dbReference type="Pfam" id="PF23337"/>
    </source>
</evidence>
<reference evidence="5" key="1">
    <citation type="submission" date="2020-11" db="EMBL/GenBank/DDBJ databases">
        <authorList>
            <person name="Tran Van P."/>
        </authorList>
    </citation>
    <scope>NUCLEOTIDE SEQUENCE</scope>
</reference>
<dbReference type="GO" id="GO:0034464">
    <property type="term" value="C:BBSome"/>
    <property type="evidence" value="ECO:0007669"/>
    <property type="project" value="InterPro"/>
</dbReference>
<evidence type="ECO:0000259" key="2">
    <source>
        <dbReference type="Pfam" id="PF14727"/>
    </source>
</evidence>
<dbReference type="AlphaFoldDB" id="A0A7R9L0V4"/>
<evidence type="ECO:0000259" key="4">
    <source>
        <dbReference type="Pfam" id="PF23338"/>
    </source>
</evidence>
<feature type="domain" description="PTHB1 N-terminal" evidence="2">
    <location>
        <begin position="4"/>
        <end position="360"/>
    </location>
</feature>
<evidence type="ECO:0000313" key="5">
    <source>
        <dbReference type="EMBL" id="CAD7632989.1"/>
    </source>
</evidence>
<feature type="region of interest" description="Disordered" evidence="1">
    <location>
        <begin position="734"/>
        <end position="765"/>
    </location>
</feature>
<name>A0A7R9L0V4_9ACAR</name>
<keyword evidence="6" id="KW-1185">Reference proteome</keyword>
<sequence length="765" mass="84964">MLTIIDWWSVPSAGGEQFGHYSLCVANIDNSIGGSDKIIVGNLNGLLRLYNVGSNPTEEGLPAFAANDLLMEMDFKIPILQISTGLLLSATTNIQLAVLHPKKLSIYSISSTAGVTEHGSAYNILLIYEHLLQRSAFTMTLGPFGHIRGKDFLCVQSLDGNLVFYEQESLAFNRFLPNSLLPGAMAYIAHSDSFIVATSLWTIESYRYQVLAIANTDDNTNSGQTKGRKVTPDWSLSLGESVIDLKVVLLEKSNHYIVVLGERNLYLLKENGSIWVMKKLEFSPSCMTAYSNDTNDAIISLIATNISTLIIYSNDRAMWATQLPFTPIAIQRAFFPNLLGAVICLSDDGSICCGYLGTNPSIKIVSVPNSHVITQSNYSESESELQELRTIINSHNLEGNTVDTKVVRNDLMITICDVQTISGVMSSKTSNPLFQISIQLQTTSTLFVASTKVDLIVSYTNEDGAPRVVSKSIHIPINIFSKLCSPLKEVEHKVSFDTITSGQPINLAEIFSDMFDTNNNNTSAVGFEIYDDHYIVSIYTSINKSMNQKFVILSESLGGMAFIANELIRRLAKNSVKYDVSNLDISFIPLANLFALIDDHLMARHHVMNLQTCLANSATQFRAIQKRLLIKLKDRNPTPLNNLETLLKVSQTQINAYSESLLKATTDLHNKNSHLSSGWEERTELCLHTVLESYGKDGPKMNEQLAIPDTSDTIKRLINILVNRIFKGETINNRDTSRETKGNRNFKQNSIINEEEEYNELTGDE</sequence>
<dbReference type="InterPro" id="IPR055363">
    <property type="entry name" value="PTHB1_hp_dom"/>
</dbReference>
<dbReference type="OrthoDB" id="10262646at2759"/>
<dbReference type="GO" id="GO:0016020">
    <property type="term" value="C:membrane"/>
    <property type="evidence" value="ECO:0007669"/>
    <property type="project" value="TreeGrafter"/>
</dbReference>
<dbReference type="Proteomes" id="UP000759131">
    <property type="component" value="Unassembled WGS sequence"/>
</dbReference>
<dbReference type="Pfam" id="PF23338">
    <property type="entry name" value="PTHB1_hp"/>
    <property type="match status" value="1"/>
</dbReference>
<dbReference type="EMBL" id="CAJPIZ010011922">
    <property type="protein sequence ID" value="CAG2113419.1"/>
    <property type="molecule type" value="Genomic_DNA"/>
</dbReference>
<dbReference type="PANTHER" id="PTHR20991">
    <property type="entry name" value="PARATHYROID HORMONE-RESPONSIVE B1 GENE"/>
    <property type="match status" value="1"/>
</dbReference>
<protein>
    <recommendedName>
        <fullName evidence="7">Protein PTHB1</fullName>
    </recommendedName>
</protein>
<dbReference type="Pfam" id="PF23337">
    <property type="entry name" value="PTHB1_pf"/>
    <property type="match status" value="1"/>
</dbReference>
<feature type="domain" description="PTHB1 platform" evidence="3">
    <location>
        <begin position="476"/>
        <end position="578"/>
    </location>
</feature>
<feature type="compositionally biased region" description="Acidic residues" evidence="1">
    <location>
        <begin position="753"/>
        <end position="765"/>
    </location>
</feature>
<evidence type="ECO:0000313" key="6">
    <source>
        <dbReference type="Proteomes" id="UP000759131"/>
    </source>
</evidence>
<dbReference type="InterPro" id="IPR026511">
    <property type="entry name" value="PTHB1"/>
</dbReference>
<gene>
    <name evidence="5" type="ORF">OSB1V03_LOCUS13388</name>
</gene>
<dbReference type="Pfam" id="PF14727">
    <property type="entry name" value="PHTB1_N"/>
    <property type="match status" value="1"/>
</dbReference>
<accession>A0A7R9L0V4</accession>
<dbReference type="InterPro" id="IPR028073">
    <property type="entry name" value="PHTB1_N_dom"/>
</dbReference>
<proteinExistence type="predicted"/>
<organism evidence="5">
    <name type="scientific">Medioppia subpectinata</name>
    <dbReference type="NCBI Taxonomy" id="1979941"/>
    <lineage>
        <taxon>Eukaryota</taxon>
        <taxon>Metazoa</taxon>
        <taxon>Ecdysozoa</taxon>
        <taxon>Arthropoda</taxon>
        <taxon>Chelicerata</taxon>
        <taxon>Arachnida</taxon>
        <taxon>Acari</taxon>
        <taxon>Acariformes</taxon>
        <taxon>Sarcoptiformes</taxon>
        <taxon>Oribatida</taxon>
        <taxon>Brachypylina</taxon>
        <taxon>Oppioidea</taxon>
        <taxon>Oppiidae</taxon>
        <taxon>Medioppia</taxon>
    </lineage>
</organism>
<feature type="domain" description="PTHB1 hairpin" evidence="4">
    <location>
        <begin position="588"/>
        <end position="677"/>
    </location>
</feature>
<dbReference type="InterPro" id="IPR055362">
    <property type="entry name" value="PTHB1_pf_dom"/>
</dbReference>
<dbReference type="EMBL" id="OC866497">
    <property type="protein sequence ID" value="CAD7632989.1"/>
    <property type="molecule type" value="Genomic_DNA"/>
</dbReference>
<dbReference type="PANTHER" id="PTHR20991:SF0">
    <property type="entry name" value="PROTEIN PTHB1"/>
    <property type="match status" value="1"/>
</dbReference>
<evidence type="ECO:0008006" key="7">
    <source>
        <dbReference type="Google" id="ProtNLM"/>
    </source>
</evidence>